<dbReference type="InterPro" id="IPR036388">
    <property type="entry name" value="WH-like_DNA-bd_sf"/>
</dbReference>
<comment type="caution">
    <text evidence="9">The sequence shown here is derived from an EMBL/GenBank/DDBJ whole genome shotgun (WGS) entry which is preliminary data.</text>
</comment>
<evidence type="ECO:0000256" key="5">
    <source>
        <dbReference type="ARBA" id="ARBA00023163"/>
    </source>
</evidence>
<dbReference type="InterPro" id="IPR013324">
    <property type="entry name" value="RNA_pol_sigma_r3/r4-like"/>
</dbReference>
<dbReference type="InterPro" id="IPR014284">
    <property type="entry name" value="RNA_pol_sigma-70_dom"/>
</dbReference>
<keyword evidence="5 6" id="KW-0804">Transcription</keyword>
<keyword evidence="2 6" id="KW-0805">Transcription regulation</keyword>
<evidence type="ECO:0000259" key="7">
    <source>
        <dbReference type="Pfam" id="PF04542"/>
    </source>
</evidence>
<dbReference type="CDD" id="cd06171">
    <property type="entry name" value="Sigma70_r4"/>
    <property type="match status" value="1"/>
</dbReference>
<evidence type="ECO:0000256" key="6">
    <source>
        <dbReference type="RuleBase" id="RU000716"/>
    </source>
</evidence>
<dbReference type="PANTHER" id="PTHR43133">
    <property type="entry name" value="RNA POLYMERASE ECF-TYPE SIGMA FACTO"/>
    <property type="match status" value="1"/>
</dbReference>
<feature type="domain" description="RNA polymerase sigma factor 70 region 4 type 2" evidence="8">
    <location>
        <begin position="97"/>
        <end position="149"/>
    </location>
</feature>
<evidence type="ECO:0000256" key="3">
    <source>
        <dbReference type="ARBA" id="ARBA00023082"/>
    </source>
</evidence>
<evidence type="ECO:0000256" key="1">
    <source>
        <dbReference type="ARBA" id="ARBA00010641"/>
    </source>
</evidence>
<dbReference type="SUPFAM" id="SSF88946">
    <property type="entry name" value="Sigma2 domain of RNA polymerase sigma factors"/>
    <property type="match status" value="1"/>
</dbReference>
<keyword evidence="4 6" id="KW-0238">DNA-binding</keyword>
<dbReference type="InterPro" id="IPR007627">
    <property type="entry name" value="RNA_pol_sigma70_r2"/>
</dbReference>
<dbReference type="InterPro" id="IPR013325">
    <property type="entry name" value="RNA_pol_sigma_r2"/>
</dbReference>
<evidence type="ECO:0000259" key="8">
    <source>
        <dbReference type="Pfam" id="PF08281"/>
    </source>
</evidence>
<dbReference type="NCBIfam" id="TIGR02937">
    <property type="entry name" value="sigma70-ECF"/>
    <property type="match status" value="1"/>
</dbReference>
<keyword evidence="3 6" id="KW-0731">Sigma factor</keyword>
<protein>
    <recommendedName>
        <fullName evidence="6">RNA polymerase sigma factor</fullName>
    </recommendedName>
</protein>
<gene>
    <name evidence="9" type="ORF">FS320_30955</name>
</gene>
<dbReference type="GO" id="GO:0003677">
    <property type="term" value="F:DNA binding"/>
    <property type="evidence" value="ECO:0007669"/>
    <property type="project" value="UniProtKB-KW"/>
</dbReference>
<accession>A0A5N7MQW4</accession>
<evidence type="ECO:0000256" key="4">
    <source>
        <dbReference type="ARBA" id="ARBA00023125"/>
    </source>
</evidence>
<dbReference type="Gene3D" id="1.10.1740.10">
    <property type="match status" value="1"/>
</dbReference>
<evidence type="ECO:0000313" key="10">
    <source>
        <dbReference type="Proteomes" id="UP000403266"/>
    </source>
</evidence>
<dbReference type="Pfam" id="PF08281">
    <property type="entry name" value="Sigma70_r4_2"/>
    <property type="match status" value="1"/>
</dbReference>
<name>A0A5N7MQW4_9HYPH</name>
<evidence type="ECO:0000256" key="2">
    <source>
        <dbReference type="ARBA" id="ARBA00023015"/>
    </source>
</evidence>
<dbReference type="InterPro" id="IPR000838">
    <property type="entry name" value="RNA_pol_sigma70_ECF_CS"/>
</dbReference>
<dbReference type="AlphaFoldDB" id="A0A5N7MQW4"/>
<dbReference type="GO" id="GO:0006352">
    <property type="term" value="P:DNA-templated transcription initiation"/>
    <property type="evidence" value="ECO:0007669"/>
    <property type="project" value="InterPro"/>
</dbReference>
<dbReference type="Gene3D" id="1.10.10.10">
    <property type="entry name" value="Winged helix-like DNA-binding domain superfamily/Winged helix DNA-binding domain"/>
    <property type="match status" value="1"/>
</dbReference>
<keyword evidence="10" id="KW-1185">Reference proteome</keyword>
<reference evidence="9 10" key="1">
    <citation type="journal article" date="2019" name="Syst. Appl. Microbiol.">
        <title>Microvirga tunisiensis sp. nov., a root nodule symbiotic bacterium isolated from Lupinus micranthus and L. luteus grown in Northern Tunisia.</title>
        <authorList>
            <person name="Msaddak A."/>
            <person name="Rejili M."/>
            <person name="Duran D."/>
            <person name="Mars M."/>
            <person name="Palacios J.M."/>
            <person name="Ruiz-Argueso T."/>
            <person name="Rey L."/>
            <person name="Imperial J."/>
        </authorList>
    </citation>
    <scope>NUCLEOTIDE SEQUENCE [LARGE SCALE GENOMIC DNA]</scope>
    <source>
        <strain evidence="9 10">Lmie10</strain>
    </source>
</reference>
<sequence length="180" mass="20573">MRGQLSAVLPHLRNFALHLTHDLVRSDDLVQNTVLRAWANLDHFQPGTNLEAWLFTIMRNSFYSEHRKRRWEMEDPEGDFARRLMVQPEQESKLMLQDLQEALIRLPPGQRTALLLVVEQGETYEHAAAVCGVAVGTLKSRVNRARTQLVAMLQMENRHDLGPDRLMQAALQRSKAAAAI</sequence>
<feature type="domain" description="RNA polymerase sigma-70 region 2" evidence="7">
    <location>
        <begin position="7"/>
        <end position="71"/>
    </location>
</feature>
<evidence type="ECO:0000313" key="9">
    <source>
        <dbReference type="EMBL" id="MPR29395.1"/>
    </source>
</evidence>
<dbReference type="Pfam" id="PF04542">
    <property type="entry name" value="Sigma70_r2"/>
    <property type="match status" value="1"/>
</dbReference>
<dbReference type="InterPro" id="IPR013249">
    <property type="entry name" value="RNA_pol_sigma70_r4_t2"/>
</dbReference>
<proteinExistence type="inferred from homology"/>
<comment type="similarity">
    <text evidence="1 6">Belongs to the sigma-70 factor family. ECF subfamily.</text>
</comment>
<dbReference type="GO" id="GO:0016987">
    <property type="term" value="F:sigma factor activity"/>
    <property type="evidence" value="ECO:0007669"/>
    <property type="project" value="UniProtKB-KW"/>
</dbReference>
<organism evidence="9 10">
    <name type="scientific">Microvirga tunisiensis</name>
    <dbReference type="NCBI Taxonomy" id="2108360"/>
    <lineage>
        <taxon>Bacteria</taxon>
        <taxon>Pseudomonadati</taxon>
        <taxon>Pseudomonadota</taxon>
        <taxon>Alphaproteobacteria</taxon>
        <taxon>Hyphomicrobiales</taxon>
        <taxon>Methylobacteriaceae</taxon>
        <taxon>Microvirga</taxon>
    </lineage>
</organism>
<dbReference type="SUPFAM" id="SSF88659">
    <property type="entry name" value="Sigma3 and sigma4 domains of RNA polymerase sigma factors"/>
    <property type="match status" value="1"/>
</dbReference>
<dbReference type="OrthoDB" id="9797134at2"/>
<dbReference type="InterPro" id="IPR039425">
    <property type="entry name" value="RNA_pol_sigma-70-like"/>
</dbReference>
<dbReference type="Proteomes" id="UP000403266">
    <property type="component" value="Unassembled WGS sequence"/>
</dbReference>
<dbReference type="EMBL" id="VOSK01000226">
    <property type="protein sequence ID" value="MPR29395.1"/>
    <property type="molecule type" value="Genomic_DNA"/>
</dbReference>
<dbReference type="PROSITE" id="PS01063">
    <property type="entry name" value="SIGMA70_ECF"/>
    <property type="match status" value="1"/>
</dbReference>
<dbReference type="PANTHER" id="PTHR43133:SF25">
    <property type="entry name" value="RNA POLYMERASE SIGMA FACTOR RFAY-RELATED"/>
    <property type="match status" value="1"/>
</dbReference>